<dbReference type="OrthoDB" id="7157734at2"/>
<dbReference type="GO" id="GO:0016020">
    <property type="term" value="C:membrane"/>
    <property type="evidence" value="ECO:0007669"/>
    <property type="project" value="InterPro"/>
</dbReference>
<feature type="transmembrane region" description="Helical" evidence="1">
    <location>
        <begin position="20"/>
        <end position="43"/>
    </location>
</feature>
<organism evidence="2 3">
    <name type="scientific">Desulfopila aestuarii DSM 18488</name>
    <dbReference type="NCBI Taxonomy" id="1121416"/>
    <lineage>
        <taxon>Bacteria</taxon>
        <taxon>Pseudomonadati</taxon>
        <taxon>Thermodesulfobacteriota</taxon>
        <taxon>Desulfobulbia</taxon>
        <taxon>Desulfobulbales</taxon>
        <taxon>Desulfocapsaceae</taxon>
        <taxon>Desulfopila</taxon>
    </lineage>
</organism>
<dbReference type="InterPro" id="IPR007820">
    <property type="entry name" value="AbrB_fam"/>
</dbReference>
<evidence type="ECO:0000313" key="3">
    <source>
        <dbReference type="Proteomes" id="UP000184603"/>
    </source>
</evidence>
<protein>
    <recommendedName>
        <fullName evidence="4">Ammonia monooxygenase</fullName>
    </recommendedName>
</protein>
<dbReference type="AlphaFoldDB" id="A0A1M7YAK6"/>
<feature type="transmembrane region" description="Helical" evidence="1">
    <location>
        <begin position="188"/>
        <end position="207"/>
    </location>
</feature>
<feature type="transmembrane region" description="Helical" evidence="1">
    <location>
        <begin position="159"/>
        <end position="176"/>
    </location>
</feature>
<dbReference type="PANTHER" id="PTHR38457">
    <property type="entry name" value="REGULATOR ABRB-RELATED"/>
    <property type="match status" value="1"/>
</dbReference>
<accession>A0A1M7YAK6</accession>
<keyword evidence="3" id="KW-1185">Reference proteome</keyword>
<dbReference type="NCBIfam" id="TIGR03082">
    <property type="entry name" value="Gneg_AbrB_dup"/>
    <property type="match status" value="1"/>
</dbReference>
<feature type="transmembrane region" description="Helical" evidence="1">
    <location>
        <begin position="269"/>
        <end position="294"/>
    </location>
</feature>
<evidence type="ECO:0000256" key="1">
    <source>
        <dbReference type="SAM" id="Phobius"/>
    </source>
</evidence>
<evidence type="ECO:0000313" key="2">
    <source>
        <dbReference type="EMBL" id="SHO49637.1"/>
    </source>
</evidence>
<feature type="transmembrane region" description="Helical" evidence="1">
    <location>
        <begin position="332"/>
        <end position="349"/>
    </location>
</feature>
<dbReference type="Proteomes" id="UP000184603">
    <property type="component" value="Unassembled WGS sequence"/>
</dbReference>
<evidence type="ECO:0008006" key="4">
    <source>
        <dbReference type="Google" id="ProtNLM"/>
    </source>
</evidence>
<sequence>MSDKRKRVDRQQPTVQKVIITLAVGVVGAVLAQVGGLPAAALIGSTCAVSLVSFCRLPTAVPGWMRNLAFAAIGCSLGSGVDRDLLELAVKWPLSMCGLVVVMAAVLVVGCWLLTTFFQQSRETAVLATSPGALSYSLALAASGVGDASAIIVIQSIRLLSITTALPLILDLLNLQHGDGSGMSPQNLSLFATTGLFVLTLGFGFLLNKKRLPAAYLIAGVLVSGIMHYSGIVSGRPQSGFLFTGFVITGAVIGSRFTNIPLGDIRRLVTASLVVVVVSSGVAALGAVICAQILHLPFGQVWVAYAPGGVEAMAAMALALDYDSAFVATHHLFRILLLIIVLPFLLRLFRRRAVPTFMSRR</sequence>
<keyword evidence="1" id="KW-0812">Transmembrane</keyword>
<dbReference type="GO" id="GO:0010468">
    <property type="term" value="P:regulation of gene expression"/>
    <property type="evidence" value="ECO:0007669"/>
    <property type="project" value="InterPro"/>
</dbReference>
<proteinExistence type="predicted"/>
<dbReference type="PIRSF" id="PIRSF038991">
    <property type="entry name" value="Protein_AbrB"/>
    <property type="match status" value="1"/>
</dbReference>
<dbReference type="EMBL" id="FRFE01000014">
    <property type="protein sequence ID" value="SHO49637.1"/>
    <property type="molecule type" value="Genomic_DNA"/>
</dbReference>
<dbReference type="PANTHER" id="PTHR38457:SF1">
    <property type="entry name" value="REGULATOR ABRB-RELATED"/>
    <property type="match status" value="1"/>
</dbReference>
<feature type="transmembrane region" description="Helical" evidence="1">
    <location>
        <begin position="93"/>
        <end position="115"/>
    </location>
</feature>
<feature type="transmembrane region" description="Helical" evidence="1">
    <location>
        <begin position="239"/>
        <end position="257"/>
    </location>
</feature>
<dbReference type="Pfam" id="PF05145">
    <property type="entry name" value="AbrB"/>
    <property type="match status" value="1"/>
</dbReference>
<dbReference type="RefSeq" id="WP_073614304.1">
    <property type="nucleotide sequence ID" value="NZ_FRFE01000014.1"/>
</dbReference>
<keyword evidence="1" id="KW-0472">Membrane</keyword>
<name>A0A1M7YAK6_9BACT</name>
<keyword evidence="1" id="KW-1133">Transmembrane helix</keyword>
<reference evidence="2 3" key="1">
    <citation type="submission" date="2016-12" db="EMBL/GenBank/DDBJ databases">
        <authorList>
            <person name="Song W.-J."/>
            <person name="Kurnit D.M."/>
        </authorList>
    </citation>
    <scope>NUCLEOTIDE SEQUENCE [LARGE SCALE GENOMIC DNA]</scope>
    <source>
        <strain evidence="2 3">DSM 18488</strain>
    </source>
</reference>
<dbReference type="STRING" id="1121416.SAMN02745220_02960"/>
<gene>
    <name evidence="2" type="ORF">SAMN02745220_02960</name>
</gene>
<feature type="transmembrane region" description="Helical" evidence="1">
    <location>
        <begin position="214"/>
        <end position="233"/>
    </location>
</feature>
<dbReference type="InterPro" id="IPR017516">
    <property type="entry name" value="AbrB_dup"/>
</dbReference>